<dbReference type="Proteomes" id="UP000006039">
    <property type="component" value="Unassembled WGS sequence"/>
</dbReference>
<evidence type="ECO:0000313" key="2">
    <source>
        <dbReference type="EMBL" id="EJT74662.1"/>
    </source>
</evidence>
<gene>
    <name evidence="3" type="primary">20348960</name>
    <name evidence="2" type="ORF">GGTG_08502</name>
</gene>
<protein>
    <submittedName>
        <fullName evidence="2 3">Uncharacterized protein</fullName>
    </submittedName>
</protein>
<proteinExistence type="predicted"/>
<reference evidence="2" key="3">
    <citation type="submission" date="2010-09" db="EMBL/GenBank/DDBJ databases">
        <title>Annotation of Gaeumannomyces graminis var. tritici R3-111a-1.</title>
        <authorList>
            <consortium name="The Broad Institute Genome Sequencing Platform"/>
            <person name="Ma L.-J."/>
            <person name="Dead R."/>
            <person name="Young S.K."/>
            <person name="Zeng Q."/>
            <person name="Gargeya S."/>
            <person name="Fitzgerald M."/>
            <person name="Haas B."/>
            <person name="Abouelleil A."/>
            <person name="Alvarado L."/>
            <person name="Arachchi H.M."/>
            <person name="Berlin A."/>
            <person name="Brown A."/>
            <person name="Chapman S.B."/>
            <person name="Chen Z."/>
            <person name="Dunbar C."/>
            <person name="Freedman E."/>
            <person name="Gearin G."/>
            <person name="Gellesch M."/>
            <person name="Goldberg J."/>
            <person name="Griggs A."/>
            <person name="Gujja S."/>
            <person name="Heiman D."/>
            <person name="Howarth C."/>
            <person name="Larson L."/>
            <person name="Lui A."/>
            <person name="MacDonald P.J.P."/>
            <person name="Mehta T."/>
            <person name="Montmayeur A."/>
            <person name="Murphy C."/>
            <person name="Neiman D."/>
            <person name="Pearson M."/>
            <person name="Priest M."/>
            <person name="Roberts A."/>
            <person name="Saif S."/>
            <person name="Shea T."/>
            <person name="Shenoy N."/>
            <person name="Sisk P."/>
            <person name="Stolte C."/>
            <person name="Sykes S."/>
            <person name="Yandava C."/>
            <person name="Wortman J."/>
            <person name="Nusbaum C."/>
            <person name="Birren B."/>
        </authorList>
    </citation>
    <scope>NUCLEOTIDE SEQUENCE</scope>
    <source>
        <strain evidence="2">R3-111a-1</strain>
    </source>
</reference>
<feature type="compositionally biased region" description="Basic and acidic residues" evidence="1">
    <location>
        <begin position="106"/>
        <end position="120"/>
    </location>
</feature>
<dbReference type="AlphaFoldDB" id="J3P4R5"/>
<evidence type="ECO:0000313" key="3">
    <source>
        <dbReference type="EnsemblFungi" id="EJT74662"/>
    </source>
</evidence>
<feature type="region of interest" description="Disordered" evidence="1">
    <location>
        <begin position="1"/>
        <end position="120"/>
    </location>
</feature>
<dbReference type="EMBL" id="GL385398">
    <property type="protein sequence ID" value="EJT74662.1"/>
    <property type="molecule type" value="Genomic_DNA"/>
</dbReference>
<evidence type="ECO:0000313" key="4">
    <source>
        <dbReference type="Proteomes" id="UP000006039"/>
    </source>
</evidence>
<feature type="compositionally biased region" description="Low complexity" evidence="1">
    <location>
        <begin position="63"/>
        <end position="73"/>
    </location>
</feature>
<name>J3P4R5_GAET3</name>
<accession>J3P4R5</accession>
<sequence>MPRMDGGHSLTVDETQLDGIGGDRSTSSTSASRADIHLLNGSRTPFAPPSLPLRSARTTYAQSGSSPSSVVGSHISTKDTPRCTIPLHPLFPEKGGKEVGTLDYPADQRERERERGKSRLHETHTAVPCFPWPALSHAWEWRWEMGIAEAWGAIGQGRDKGLGNIVNPTYDWRGEQITTAQSAIMSVWFSGSPRASPNQPGPLQPSLTLFLCPHHVPR</sequence>
<dbReference type="HOGENOM" id="CLU_1266953_0_0_1"/>
<dbReference type="RefSeq" id="XP_009224606.1">
    <property type="nucleotide sequence ID" value="XM_009226342.1"/>
</dbReference>
<reference evidence="3" key="4">
    <citation type="journal article" date="2015" name="G3 (Bethesda)">
        <title>Genome sequences of three phytopathogenic species of the Magnaporthaceae family of fungi.</title>
        <authorList>
            <person name="Okagaki L.H."/>
            <person name="Nunes C.C."/>
            <person name="Sailsbery J."/>
            <person name="Clay B."/>
            <person name="Brown D."/>
            <person name="John T."/>
            <person name="Oh Y."/>
            <person name="Young N."/>
            <person name="Fitzgerald M."/>
            <person name="Haas B.J."/>
            <person name="Zeng Q."/>
            <person name="Young S."/>
            <person name="Adiconis X."/>
            <person name="Fan L."/>
            <person name="Levin J.Z."/>
            <person name="Mitchell T.K."/>
            <person name="Okubara P.A."/>
            <person name="Farman M.L."/>
            <person name="Kohn L.M."/>
            <person name="Birren B."/>
            <person name="Ma L.-J."/>
            <person name="Dean R.A."/>
        </authorList>
    </citation>
    <scope>NUCLEOTIDE SEQUENCE</scope>
    <source>
        <strain evidence="3">R3-111a-1</strain>
    </source>
</reference>
<reference evidence="3" key="5">
    <citation type="submission" date="2018-04" db="UniProtKB">
        <authorList>
            <consortium name="EnsemblFungi"/>
        </authorList>
    </citation>
    <scope>IDENTIFICATION</scope>
    <source>
        <strain evidence="3">R3-111a-1</strain>
    </source>
</reference>
<keyword evidence="4" id="KW-1185">Reference proteome</keyword>
<feature type="compositionally biased region" description="Low complexity" evidence="1">
    <location>
        <begin position="23"/>
        <end position="33"/>
    </location>
</feature>
<dbReference type="VEuPathDB" id="FungiDB:GGTG_08502"/>
<reference evidence="4" key="1">
    <citation type="submission" date="2010-07" db="EMBL/GenBank/DDBJ databases">
        <title>The genome sequence of Gaeumannomyces graminis var. tritici strain R3-111a-1.</title>
        <authorList>
            <consortium name="The Broad Institute Genome Sequencing Platform"/>
            <person name="Ma L.-J."/>
            <person name="Dead R."/>
            <person name="Young S."/>
            <person name="Zeng Q."/>
            <person name="Koehrsen M."/>
            <person name="Alvarado L."/>
            <person name="Berlin A."/>
            <person name="Chapman S.B."/>
            <person name="Chen Z."/>
            <person name="Freedman E."/>
            <person name="Gellesch M."/>
            <person name="Goldberg J."/>
            <person name="Griggs A."/>
            <person name="Gujja S."/>
            <person name="Heilman E.R."/>
            <person name="Heiman D."/>
            <person name="Hepburn T."/>
            <person name="Howarth C."/>
            <person name="Jen D."/>
            <person name="Larson L."/>
            <person name="Mehta T."/>
            <person name="Neiman D."/>
            <person name="Pearson M."/>
            <person name="Roberts A."/>
            <person name="Saif S."/>
            <person name="Shea T."/>
            <person name="Shenoy N."/>
            <person name="Sisk P."/>
            <person name="Stolte C."/>
            <person name="Sykes S."/>
            <person name="Walk T."/>
            <person name="White J."/>
            <person name="Yandava C."/>
            <person name="Haas B."/>
            <person name="Nusbaum C."/>
            <person name="Birren B."/>
        </authorList>
    </citation>
    <scope>NUCLEOTIDE SEQUENCE [LARGE SCALE GENOMIC DNA]</scope>
    <source>
        <strain evidence="4">R3-111a-1</strain>
    </source>
</reference>
<reference evidence="2" key="2">
    <citation type="submission" date="2010-07" db="EMBL/GenBank/DDBJ databases">
        <authorList>
            <consortium name="The Broad Institute Genome Sequencing Platform"/>
            <consortium name="Broad Institute Genome Sequencing Center for Infectious Disease"/>
            <person name="Ma L.-J."/>
            <person name="Dead R."/>
            <person name="Young S."/>
            <person name="Zeng Q."/>
            <person name="Koehrsen M."/>
            <person name="Alvarado L."/>
            <person name="Berlin A."/>
            <person name="Chapman S.B."/>
            <person name="Chen Z."/>
            <person name="Freedman E."/>
            <person name="Gellesch M."/>
            <person name="Goldberg J."/>
            <person name="Griggs A."/>
            <person name="Gujja S."/>
            <person name="Heilman E.R."/>
            <person name="Heiman D."/>
            <person name="Hepburn T."/>
            <person name="Howarth C."/>
            <person name="Jen D."/>
            <person name="Larson L."/>
            <person name="Mehta T."/>
            <person name="Neiman D."/>
            <person name="Pearson M."/>
            <person name="Roberts A."/>
            <person name="Saif S."/>
            <person name="Shea T."/>
            <person name="Shenoy N."/>
            <person name="Sisk P."/>
            <person name="Stolte C."/>
            <person name="Sykes S."/>
            <person name="Walk T."/>
            <person name="White J."/>
            <person name="Yandava C."/>
            <person name="Haas B."/>
            <person name="Nusbaum C."/>
            <person name="Birren B."/>
        </authorList>
    </citation>
    <scope>NUCLEOTIDE SEQUENCE</scope>
    <source>
        <strain evidence="2">R3-111a-1</strain>
    </source>
</reference>
<dbReference type="EnsemblFungi" id="EJT74662">
    <property type="protein sequence ID" value="EJT74662"/>
    <property type="gene ID" value="GGTG_08502"/>
</dbReference>
<evidence type="ECO:0000256" key="1">
    <source>
        <dbReference type="SAM" id="MobiDB-lite"/>
    </source>
</evidence>
<organism evidence="2">
    <name type="scientific">Gaeumannomyces tritici (strain R3-111a-1)</name>
    <name type="common">Wheat and barley take-all root rot fungus</name>
    <name type="synonym">Gaeumannomyces graminis var. tritici</name>
    <dbReference type="NCBI Taxonomy" id="644352"/>
    <lineage>
        <taxon>Eukaryota</taxon>
        <taxon>Fungi</taxon>
        <taxon>Dikarya</taxon>
        <taxon>Ascomycota</taxon>
        <taxon>Pezizomycotina</taxon>
        <taxon>Sordariomycetes</taxon>
        <taxon>Sordariomycetidae</taxon>
        <taxon>Magnaporthales</taxon>
        <taxon>Magnaporthaceae</taxon>
        <taxon>Gaeumannomyces</taxon>
    </lineage>
</organism>
<dbReference type="GeneID" id="20348960"/>